<dbReference type="EMBL" id="MT036732">
    <property type="protein sequence ID" value="QID46923.1"/>
    <property type="molecule type" value="Genomic_DNA"/>
</dbReference>
<dbReference type="SUPFAM" id="SSF55608">
    <property type="entry name" value="Homing endonucleases"/>
    <property type="match status" value="1"/>
</dbReference>
<dbReference type="EMBL" id="MT036736">
    <property type="protein sequence ID" value="QID47136.1"/>
    <property type="molecule type" value="Genomic_DNA"/>
</dbReference>
<dbReference type="EMBL" id="MT036735">
    <property type="protein sequence ID" value="QID47081.1"/>
    <property type="molecule type" value="Genomic_DNA"/>
</dbReference>
<organism evidence="2">
    <name type="scientific">Gibberella zeae</name>
    <name type="common">Wheat head blight fungus</name>
    <name type="synonym">Fusarium graminearum</name>
    <dbReference type="NCBI Taxonomy" id="5518"/>
    <lineage>
        <taxon>Eukaryota</taxon>
        <taxon>Fungi</taxon>
        <taxon>Dikarya</taxon>
        <taxon>Ascomycota</taxon>
        <taxon>Pezizomycotina</taxon>
        <taxon>Sordariomycetes</taxon>
        <taxon>Hypocreomycetidae</taxon>
        <taxon>Hypocreales</taxon>
        <taxon>Nectriaceae</taxon>
        <taxon>Fusarium</taxon>
    </lineage>
</organism>
<sequence>MIWWVSGLFVSKVLFLLKKTMMVVGFASQLKQRIHSDLFEAFKLIFSTNRKIDSTNNYNQFGVSSKSDVQKVINYFSFSGLHPLVGLKYIQYEKWLNNLRASSRYSKLNYPK</sequence>
<dbReference type="InterPro" id="IPR027434">
    <property type="entry name" value="Homing_endonucl"/>
</dbReference>
<dbReference type="Gene3D" id="3.10.28.10">
    <property type="entry name" value="Homing endonucleases"/>
    <property type="match status" value="1"/>
</dbReference>
<keyword evidence="2" id="KW-0255">Endonuclease</keyword>
<reference evidence="2" key="2">
    <citation type="journal article" date="2018" name="PeerJ">
        <title>First steps towards mitochondrial pan-genomics: detailed analysis of Fusarium graminearum mitogenomes.</title>
        <authorList>
            <person name="Brankovics B."/>
            <person name="Kulik T."/>
            <person name="Sawicki J."/>
            <person name="Bilska K."/>
            <person name="Zhang H."/>
            <person name="de Hoog G.S."/>
            <person name="van der Lee T.A."/>
            <person name="Waalwijk C."/>
            <person name="van Diepeningen A.D."/>
        </authorList>
    </citation>
    <scope>NUCLEOTIDE SEQUENCE</scope>
    <source>
        <strain evidence="2">HN9-1</strain>
    </source>
</reference>
<dbReference type="EMBL" id="BK010539">
    <property type="protein sequence ID" value="DAC73534.1"/>
    <property type="molecule type" value="Genomic_DNA"/>
</dbReference>
<dbReference type="GO" id="GO:0004519">
    <property type="term" value="F:endonuclease activity"/>
    <property type="evidence" value="ECO:0007669"/>
    <property type="project" value="UniProtKB-KW"/>
</dbReference>
<evidence type="ECO:0000313" key="3">
    <source>
        <dbReference type="EMBL" id="QID46444.1"/>
    </source>
</evidence>
<dbReference type="EMBL" id="MT036723">
    <property type="protein sequence ID" value="QID46444.1"/>
    <property type="molecule type" value="Genomic_DNA"/>
</dbReference>
<dbReference type="AlphaFoldDB" id="A0A3T1FYD8"/>
<gene>
    <name evidence="2" type="primary">iorf112</name>
</gene>
<evidence type="ECO:0000313" key="2">
    <source>
        <dbReference type="EMBL" id="DAC73534.1"/>
    </source>
</evidence>
<keyword evidence="2" id="KW-0378">Hydrolase</keyword>
<feature type="chain" id="PRO_5036095721" evidence="1">
    <location>
        <begin position="26"/>
        <end position="112"/>
    </location>
</feature>
<protein>
    <submittedName>
        <fullName evidence="2">Homing endonuclease</fullName>
    </submittedName>
</protein>
<accession>A0A3T1FYD8</accession>
<reference evidence="2" key="1">
    <citation type="journal article" date="2016" name="PLoS Comput. Biol.">
        <title>GRAbB: Selective Assembly of Genomic Regions, a New Niche for Genomic Research.</title>
        <authorList>
            <person name="Brankovics B."/>
            <person name="Zhang H."/>
            <person name="van Diepeningen A.D."/>
            <person name="van der Lee T.A."/>
            <person name="Waalwijk C."/>
            <person name="de Hoog G.S."/>
        </authorList>
    </citation>
    <scope>NUCLEOTIDE SEQUENCE</scope>
    <source>
        <strain evidence="2">HN9-1</strain>
    </source>
</reference>
<reference evidence="3" key="3">
    <citation type="submission" date="2020-02" db="EMBL/GenBank/DDBJ databases">
        <title>Diversity of selfish genetic elements in mitogenomes of closely related Fusaria and its implication for diagnostic purposes.</title>
        <authorList>
            <person name="Kulik T."/>
            <person name="Brankovics B."/>
            <person name="van Diepeningen A.D."/>
            <person name="Bilska K."/>
            <person name="Zelechowski M."/>
            <person name="Myszczynski K."/>
            <person name="Molcan T."/>
            <person name="Stakheev A."/>
            <person name="Stenglein S."/>
            <person name="Beyer M."/>
            <person name="Pasquali M."/>
            <person name="Sawicki J."/>
            <person name="Baturo-Ciesniewska A."/>
        </authorList>
    </citation>
    <scope>NUCLEOTIDE SEQUENCE</scope>
</reference>
<geneLocation type="mitochondrion" evidence="2"/>
<feature type="signal peptide" evidence="1">
    <location>
        <begin position="1"/>
        <end position="25"/>
    </location>
</feature>
<evidence type="ECO:0000256" key="1">
    <source>
        <dbReference type="SAM" id="SignalP"/>
    </source>
</evidence>
<name>A0A3T1FYD8_GIBZA</name>
<keyword evidence="1" id="KW-0732">Signal</keyword>
<proteinExistence type="predicted"/>
<keyword evidence="2" id="KW-0540">Nuclease</keyword>
<keyword evidence="2" id="KW-0496">Mitochondrion</keyword>